<dbReference type="NCBIfam" id="NF001323">
    <property type="entry name" value="PRK00259.1-1"/>
    <property type="match status" value="1"/>
</dbReference>
<dbReference type="AlphaFoldDB" id="A0A7W6S0N6"/>
<dbReference type="NCBIfam" id="TIGR00997">
    <property type="entry name" value="ispZ"/>
    <property type="match status" value="1"/>
</dbReference>
<dbReference type="RefSeq" id="WP_184435760.1">
    <property type="nucleotide sequence ID" value="NZ_JACIGI010000019.1"/>
</dbReference>
<organism evidence="7 8">
    <name type="scientific">Roseospira goensis</name>
    <dbReference type="NCBI Taxonomy" id="391922"/>
    <lineage>
        <taxon>Bacteria</taxon>
        <taxon>Pseudomonadati</taxon>
        <taxon>Pseudomonadota</taxon>
        <taxon>Alphaproteobacteria</taxon>
        <taxon>Rhodospirillales</taxon>
        <taxon>Rhodospirillaceae</taxon>
        <taxon>Roseospira</taxon>
    </lineage>
</organism>
<name>A0A7W6S0N6_9PROT</name>
<evidence type="ECO:0000256" key="4">
    <source>
        <dbReference type="ARBA" id="ARBA00023136"/>
    </source>
</evidence>
<feature type="region of interest" description="Disordered" evidence="6">
    <location>
        <begin position="201"/>
        <end position="228"/>
    </location>
</feature>
<dbReference type="EMBL" id="JACIGI010000019">
    <property type="protein sequence ID" value="MBB4286688.1"/>
    <property type="molecule type" value="Genomic_DNA"/>
</dbReference>
<proteinExistence type="inferred from homology"/>
<evidence type="ECO:0000256" key="6">
    <source>
        <dbReference type="SAM" id="MobiDB-lite"/>
    </source>
</evidence>
<sequence>MTAAPTDAASSTAQGADQGAGQWLKLLLEAGPLLVFFVANAAFGLIPGTAAFVVATVASLIASRLLMGRVPVMPLVGGVFVIVFGGLTVLLDDDLFIKIKPTIVNLLFAAILAVGLASGRHFLKLVFDGAFQLTERGWRVLTLRWSLFFVVLAVINEVVWRGFSSDTWVAFKVFGILPLTVLFSLSQIPLLLRHRLEEADGAGTPDAQEGAAPAEGSEAAAGARAPAG</sequence>
<feature type="transmembrane region" description="Helical" evidence="5">
    <location>
        <begin position="169"/>
        <end position="192"/>
    </location>
</feature>
<evidence type="ECO:0000313" key="7">
    <source>
        <dbReference type="EMBL" id="MBB4286688.1"/>
    </source>
</evidence>
<feature type="transmembrane region" description="Helical" evidence="5">
    <location>
        <begin position="33"/>
        <end position="60"/>
    </location>
</feature>
<protein>
    <recommendedName>
        <fullName evidence="5">Inner membrane-spanning protein YciB</fullName>
    </recommendedName>
</protein>
<dbReference type="Proteomes" id="UP000555728">
    <property type="component" value="Unassembled WGS sequence"/>
</dbReference>
<accession>A0A7W6S0N6</accession>
<dbReference type="PANTHER" id="PTHR36917">
    <property type="entry name" value="INTRACELLULAR SEPTATION PROTEIN A-RELATED"/>
    <property type="match status" value="1"/>
</dbReference>
<comment type="similarity">
    <text evidence="5">Belongs to the YciB family.</text>
</comment>
<comment type="subcellular location">
    <subcellularLocation>
        <location evidence="5">Cell inner membrane</location>
        <topology evidence="5">Multi-pass membrane protein</topology>
    </subcellularLocation>
</comment>
<feature type="transmembrane region" description="Helical" evidence="5">
    <location>
        <begin position="143"/>
        <end position="163"/>
    </location>
</feature>
<feature type="transmembrane region" description="Helical" evidence="5">
    <location>
        <begin position="103"/>
        <end position="123"/>
    </location>
</feature>
<dbReference type="PANTHER" id="PTHR36917:SF1">
    <property type="entry name" value="INNER MEMBRANE-SPANNING PROTEIN YCIB"/>
    <property type="match status" value="1"/>
</dbReference>
<dbReference type="InterPro" id="IPR006008">
    <property type="entry name" value="YciB"/>
</dbReference>
<evidence type="ECO:0000313" key="8">
    <source>
        <dbReference type="Proteomes" id="UP000555728"/>
    </source>
</evidence>
<feature type="transmembrane region" description="Helical" evidence="5">
    <location>
        <begin position="72"/>
        <end position="91"/>
    </location>
</feature>
<gene>
    <name evidence="5" type="primary">yciB</name>
    <name evidence="7" type="ORF">GGD88_002423</name>
</gene>
<feature type="compositionally biased region" description="Low complexity" evidence="6">
    <location>
        <begin position="207"/>
        <end position="228"/>
    </location>
</feature>
<keyword evidence="3 5" id="KW-1133">Transmembrane helix</keyword>
<keyword evidence="1 5" id="KW-1003">Cell membrane</keyword>
<reference evidence="7 8" key="1">
    <citation type="submission" date="2020-08" db="EMBL/GenBank/DDBJ databases">
        <title>Genome sequencing of Purple Non-Sulfur Bacteria from various extreme environments.</title>
        <authorList>
            <person name="Mayer M."/>
        </authorList>
    </citation>
    <scope>NUCLEOTIDE SEQUENCE [LARGE SCALE GENOMIC DNA]</scope>
    <source>
        <strain evidence="7 8">JA135</strain>
    </source>
</reference>
<keyword evidence="2 5" id="KW-0812">Transmembrane</keyword>
<comment type="function">
    <text evidence="5">Plays a role in cell envelope biogenesis, maintenance of cell envelope integrity and membrane homeostasis.</text>
</comment>
<dbReference type="GO" id="GO:0005886">
    <property type="term" value="C:plasma membrane"/>
    <property type="evidence" value="ECO:0007669"/>
    <property type="project" value="UniProtKB-SubCell"/>
</dbReference>
<dbReference type="HAMAP" id="MF_00189">
    <property type="entry name" value="YciB"/>
    <property type="match status" value="1"/>
</dbReference>
<evidence type="ECO:0000256" key="1">
    <source>
        <dbReference type="ARBA" id="ARBA00022475"/>
    </source>
</evidence>
<keyword evidence="4 5" id="KW-0472">Membrane</keyword>
<evidence type="ECO:0000256" key="5">
    <source>
        <dbReference type="HAMAP-Rule" id="MF_00189"/>
    </source>
</evidence>
<evidence type="ECO:0000256" key="2">
    <source>
        <dbReference type="ARBA" id="ARBA00022692"/>
    </source>
</evidence>
<keyword evidence="8" id="KW-1185">Reference proteome</keyword>
<dbReference type="Pfam" id="PF04279">
    <property type="entry name" value="IspA"/>
    <property type="match status" value="1"/>
</dbReference>
<evidence type="ECO:0000256" key="3">
    <source>
        <dbReference type="ARBA" id="ARBA00022989"/>
    </source>
</evidence>
<comment type="caution">
    <text evidence="7">The sequence shown here is derived from an EMBL/GenBank/DDBJ whole genome shotgun (WGS) entry which is preliminary data.</text>
</comment>
<keyword evidence="5" id="KW-0997">Cell inner membrane</keyword>